<dbReference type="Proteomes" id="UP000054342">
    <property type="component" value="Unassembled WGS sequence"/>
</dbReference>
<feature type="region of interest" description="Disordered" evidence="1">
    <location>
        <begin position="167"/>
        <end position="211"/>
    </location>
</feature>
<feature type="transmembrane region" description="Helical" evidence="2">
    <location>
        <begin position="377"/>
        <end position="398"/>
    </location>
</feature>
<dbReference type="OrthoDB" id="5420013at2759"/>
<keyword evidence="2" id="KW-0472">Membrane</keyword>
<feature type="compositionally biased region" description="Basic and acidic residues" evidence="1">
    <location>
        <begin position="34"/>
        <end position="45"/>
    </location>
</feature>
<evidence type="ECO:0000313" key="3">
    <source>
        <dbReference type="EMBL" id="KIW51952.1"/>
    </source>
</evidence>
<dbReference type="EMBL" id="KN847322">
    <property type="protein sequence ID" value="KIW51952.1"/>
    <property type="molecule type" value="Genomic_DNA"/>
</dbReference>
<dbReference type="GeneID" id="25332529"/>
<feature type="compositionally biased region" description="Polar residues" evidence="1">
    <location>
        <begin position="182"/>
        <end position="191"/>
    </location>
</feature>
<feature type="region of interest" description="Disordered" evidence="1">
    <location>
        <begin position="1"/>
        <end position="49"/>
    </location>
</feature>
<protein>
    <submittedName>
        <fullName evidence="3">Uncharacterized protein</fullName>
    </submittedName>
</protein>
<keyword evidence="4" id="KW-1185">Reference proteome</keyword>
<keyword evidence="2" id="KW-0812">Transmembrane</keyword>
<sequence>MEINMSRHGIESTASDKPPGVHTSDSAYNGAFRSPDDSVVEERQNRRMTGLSDAELSHQVSMAIHLEPPPVVVRPPKIKNDGFSHHAFSWLSWSRNEQKDRSRCARSTRHSYSYEETFRFLGLTISKAITYKTSENGIDTARATTRLGWRGTETTWLDDKVPKARQRLQKYSRSEPLDPSTGAPSQETGATVTDIERQKSPKDSGRPRTIPSGAHPWLHDYYYVVVGFMGDESVPKETLRRVVHTEGLFQEIRKAHRHLRNPFRRALSLKEVSGFGIYECDSSKGYHREVDLDKETHRALAELWRNFSGNKLDYEGRWLMWIHQHFNNGSKNPEMGRLTLEFKLRWSVYKVVFWGVVPILLSLAVGFWYMFSDHGEVDGVAVAEAAWVIATYIITTSACEYTPFQWTRGAIFDSAYIVLLALLAVITQLGNI</sequence>
<evidence type="ECO:0000256" key="1">
    <source>
        <dbReference type="SAM" id="MobiDB-lite"/>
    </source>
</evidence>
<name>A0A0D2CPS0_9EURO</name>
<evidence type="ECO:0000313" key="4">
    <source>
        <dbReference type="Proteomes" id="UP000054342"/>
    </source>
</evidence>
<accession>A0A0D2CPS0</accession>
<dbReference type="AlphaFoldDB" id="A0A0D2CPS0"/>
<organism evidence="3 4">
    <name type="scientific">Exophiala xenobiotica</name>
    <dbReference type="NCBI Taxonomy" id="348802"/>
    <lineage>
        <taxon>Eukaryota</taxon>
        <taxon>Fungi</taxon>
        <taxon>Dikarya</taxon>
        <taxon>Ascomycota</taxon>
        <taxon>Pezizomycotina</taxon>
        <taxon>Eurotiomycetes</taxon>
        <taxon>Chaetothyriomycetidae</taxon>
        <taxon>Chaetothyriales</taxon>
        <taxon>Herpotrichiellaceae</taxon>
        <taxon>Exophiala</taxon>
    </lineage>
</organism>
<reference evidence="3 4" key="1">
    <citation type="submission" date="2015-01" db="EMBL/GenBank/DDBJ databases">
        <title>The Genome Sequence of Exophiala xenobiotica CBS118157.</title>
        <authorList>
            <consortium name="The Broad Institute Genomics Platform"/>
            <person name="Cuomo C."/>
            <person name="de Hoog S."/>
            <person name="Gorbushina A."/>
            <person name="Stielow B."/>
            <person name="Teixiera M."/>
            <person name="Abouelleil A."/>
            <person name="Chapman S.B."/>
            <person name="Priest M."/>
            <person name="Young S.K."/>
            <person name="Wortman J."/>
            <person name="Nusbaum C."/>
            <person name="Birren B."/>
        </authorList>
    </citation>
    <scope>NUCLEOTIDE SEQUENCE [LARGE SCALE GENOMIC DNA]</scope>
    <source>
        <strain evidence="3 4">CBS 118157</strain>
    </source>
</reference>
<feature type="transmembrane region" description="Helical" evidence="2">
    <location>
        <begin position="351"/>
        <end position="371"/>
    </location>
</feature>
<feature type="transmembrane region" description="Helical" evidence="2">
    <location>
        <begin position="410"/>
        <end position="430"/>
    </location>
</feature>
<feature type="compositionally biased region" description="Basic and acidic residues" evidence="1">
    <location>
        <begin position="194"/>
        <end position="206"/>
    </location>
</feature>
<dbReference type="RefSeq" id="XP_013312538.1">
    <property type="nucleotide sequence ID" value="XM_013457084.1"/>
</dbReference>
<keyword evidence="2" id="KW-1133">Transmembrane helix</keyword>
<proteinExistence type="predicted"/>
<evidence type="ECO:0000256" key="2">
    <source>
        <dbReference type="SAM" id="Phobius"/>
    </source>
</evidence>
<gene>
    <name evidence="3" type="ORF">PV05_10621</name>
</gene>